<dbReference type="PROSITE" id="PS50093">
    <property type="entry name" value="PKD"/>
    <property type="match status" value="1"/>
</dbReference>
<proteinExistence type="inferred from homology"/>
<dbReference type="SUPFAM" id="SSF49299">
    <property type="entry name" value="PKD domain"/>
    <property type="match status" value="2"/>
</dbReference>
<keyword evidence="5 6" id="KW-0067">ATP-binding</keyword>
<feature type="transmembrane region" description="Helical" evidence="8">
    <location>
        <begin position="357"/>
        <end position="378"/>
    </location>
</feature>
<organism evidence="11 12">
    <name type="scientific">Methanosphaerula palustris (strain ATCC BAA-1556 / DSM 19958 / E1-9c)</name>
    <dbReference type="NCBI Taxonomy" id="521011"/>
    <lineage>
        <taxon>Archaea</taxon>
        <taxon>Methanobacteriati</taxon>
        <taxon>Methanobacteriota</taxon>
        <taxon>Stenosarchaea group</taxon>
        <taxon>Methanomicrobia</taxon>
        <taxon>Methanomicrobiales</taxon>
        <taxon>Methanoregulaceae</taxon>
        <taxon>Methanosphaerula</taxon>
    </lineage>
</organism>
<dbReference type="AlphaFoldDB" id="B8GHP5"/>
<comment type="catalytic activity">
    <reaction evidence="1 6">
        <text>2 ATP = 3',3'-c-di-AMP + 2 diphosphate</text>
        <dbReference type="Rhea" id="RHEA:35655"/>
        <dbReference type="ChEBI" id="CHEBI:30616"/>
        <dbReference type="ChEBI" id="CHEBI:33019"/>
        <dbReference type="ChEBI" id="CHEBI:71500"/>
        <dbReference type="EC" id="2.7.7.85"/>
    </reaction>
</comment>
<evidence type="ECO:0000256" key="7">
    <source>
        <dbReference type="SAM" id="MobiDB-lite"/>
    </source>
</evidence>
<dbReference type="Gene3D" id="3.40.1700.10">
    <property type="entry name" value="DNA integrity scanning protein, DisA, N-terminal domain"/>
    <property type="match status" value="1"/>
</dbReference>
<keyword evidence="6" id="KW-0464">Manganese</keyword>
<evidence type="ECO:0000256" key="6">
    <source>
        <dbReference type="HAMAP-Rule" id="MF_00840"/>
    </source>
</evidence>
<name>B8GHP5_METPE</name>
<sequence length="649" mass="68838" precursor="true">MGNCLYDPGRLRPHYAQVIICAVLCLLLSMAIPSLASAADPLLPNETTPTVVPVTPTTVPTVSTTTTTATPSPTLTTIPTTTITTTIPTSTIPTTTQIPTVTTTVSTPMTTVSTPTTTIPTLTTITTTPITTLTTIWTQSTATTTSTSHTPPALLINPPSIDQLKVTVDGTSTPGEYGQTISRISWNWGDGRIEDQPFPASHTYARAGKYVVAVTSYQSDGTYNTRTLDVELTTPTITTTAVTTTMPPPGAPRLILNAPEINNSTVMVNGIPQAGSPSMSIQKLMVDWGDQKKDEYVAFPFQHTYDSPGQYQIWITGVQSDGQSTLQNLTVEISSQVPSTLPTSGSPTAVPFWAKPGIIPGLLVVLIAAIVGGGAMLWRRRELGSVVIPTSEPLEEAVAAYTRAREHGDLVQARKSALECAQLLVILAEAEPQYSSAYLEKADDWKAIARSLTQHLEDEPEQADPGPTLSLEKNGAWGDAEKGEDVTLDEMSTEVLEGTDIDPVVFEAVLTIALEIAREGREGQSVGTAFIVGDAEQVMNASTQFILNPFKGHLVEERLITDPNLHENIKEFSLLDGAFVIASNGVVEAAGRYITVDTSGVSLPAGLGSRHASAAGITRVTNSVGVVVSQSGGLIKVIKGGKILWTITP</sequence>
<comment type="cofactor">
    <cofactor evidence="6">
        <name>Mn(2+)</name>
        <dbReference type="ChEBI" id="CHEBI:29035"/>
    </cofactor>
</comment>
<dbReference type="EMBL" id="CP001338">
    <property type="protein sequence ID" value="ACL16650.1"/>
    <property type="molecule type" value="Genomic_DNA"/>
</dbReference>
<dbReference type="InterPro" id="IPR050338">
    <property type="entry name" value="DisA"/>
</dbReference>
<dbReference type="eggNOG" id="arCOG02510">
    <property type="taxonomic scope" value="Archaea"/>
</dbReference>
<protein>
    <recommendedName>
        <fullName evidence="6">Diadenylate cyclase</fullName>
        <shortName evidence="6">DAC</shortName>
        <ecNumber evidence="6">2.7.7.85</ecNumber>
    </recommendedName>
    <alternativeName>
        <fullName evidence="6">Cyclic-di-AMP synthase</fullName>
        <shortName evidence="6">c-di-AMP synthase</shortName>
    </alternativeName>
</protein>
<dbReference type="HAMAP" id="MF_00840">
    <property type="entry name" value="DacZ"/>
    <property type="match status" value="1"/>
</dbReference>
<dbReference type="HOGENOM" id="CLU_421898_0_0_2"/>
<keyword evidence="4 6" id="KW-0547">Nucleotide-binding</keyword>
<evidence type="ECO:0000313" key="11">
    <source>
        <dbReference type="EMBL" id="ACL16650.1"/>
    </source>
</evidence>
<dbReference type="GO" id="GO:0106408">
    <property type="term" value="F:diadenylate cyclase activity"/>
    <property type="evidence" value="ECO:0007669"/>
    <property type="project" value="UniProtKB-EC"/>
</dbReference>
<dbReference type="InterPro" id="IPR036888">
    <property type="entry name" value="DNA_integrity_DisA_N_sf"/>
</dbReference>
<keyword evidence="8" id="KW-0812">Transmembrane</keyword>
<dbReference type="Pfam" id="PF18911">
    <property type="entry name" value="PKD_4"/>
    <property type="match status" value="1"/>
</dbReference>
<feature type="region of interest" description="Disordered" evidence="7">
    <location>
        <begin position="456"/>
        <end position="484"/>
    </location>
</feature>
<dbReference type="KEGG" id="mpl:Mpal_1317"/>
<dbReference type="EC" id="2.7.7.85" evidence="6"/>
<dbReference type="InterPro" id="IPR035986">
    <property type="entry name" value="PKD_dom_sf"/>
</dbReference>
<keyword evidence="8" id="KW-1133">Transmembrane helix</keyword>
<dbReference type="PANTHER" id="PTHR34185">
    <property type="entry name" value="DIADENYLATE CYCLASE"/>
    <property type="match status" value="1"/>
</dbReference>
<gene>
    <name evidence="6" type="primary">dacZ</name>
    <name evidence="11" type="ordered locus">Mpal_1317</name>
</gene>
<keyword evidence="2 6" id="KW-0808">Transferase</keyword>
<accession>B8GHP5</accession>
<dbReference type="InterPro" id="IPR000601">
    <property type="entry name" value="PKD_dom"/>
</dbReference>
<evidence type="ECO:0000259" key="9">
    <source>
        <dbReference type="PROSITE" id="PS50093"/>
    </source>
</evidence>
<evidence type="ECO:0000313" key="12">
    <source>
        <dbReference type="Proteomes" id="UP000002457"/>
    </source>
</evidence>
<keyword evidence="8" id="KW-0472">Membrane</keyword>
<evidence type="ECO:0000256" key="1">
    <source>
        <dbReference type="ARBA" id="ARBA00000877"/>
    </source>
</evidence>
<comment type="similarity">
    <text evidence="6">Belongs to the adenylate cyclase family. DacZ subfamily.</text>
</comment>
<dbReference type="GO" id="GO:0004016">
    <property type="term" value="F:adenylate cyclase activity"/>
    <property type="evidence" value="ECO:0007669"/>
    <property type="project" value="UniProtKB-UniRule"/>
</dbReference>
<evidence type="ECO:0000256" key="5">
    <source>
        <dbReference type="ARBA" id="ARBA00022840"/>
    </source>
</evidence>
<feature type="domain" description="PKD" evidence="9">
    <location>
        <begin position="186"/>
        <end position="239"/>
    </location>
</feature>
<dbReference type="PANTHER" id="PTHR34185:SF1">
    <property type="entry name" value="DIADENYLATE CYCLASE"/>
    <property type="match status" value="1"/>
</dbReference>
<dbReference type="eggNOG" id="arCOG04453">
    <property type="taxonomic scope" value="Archaea"/>
</dbReference>
<evidence type="ECO:0000256" key="8">
    <source>
        <dbReference type="SAM" id="Phobius"/>
    </source>
</evidence>
<dbReference type="CDD" id="cd00146">
    <property type="entry name" value="PKD"/>
    <property type="match status" value="1"/>
</dbReference>
<evidence type="ECO:0000256" key="4">
    <source>
        <dbReference type="ARBA" id="ARBA00022741"/>
    </source>
</evidence>
<dbReference type="SUPFAM" id="SSF143597">
    <property type="entry name" value="YojJ-like"/>
    <property type="match status" value="1"/>
</dbReference>
<dbReference type="GO" id="GO:0005524">
    <property type="term" value="F:ATP binding"/>
    <property type="evidence" value="ECO:0007669"/>
    <property type="project" value="UniProtKB-UniRule"/>
</dbReference>
<evidence type="ECO:0000256" key="3">
    <source>
        <dbReference type="ARBA" id="ARBA00022695"/>
    </source>
</evidence>
<dbReference type="InterPro" id="IPR003390">
    <property type="entry name" value="DNA_integrity_scan_DisA_N"/>
</dbReference>
<dbReference type="InterPro" id="IPR014499">
    <property type="entry name" value="DAC_DacZ"/>
</dbReference>
<keyword evidence="3 6" id="KW-0548">Nucleotidyltransferase</keyword>
<feature type="domain" description="DAC" evidence="10">
    <location>
        <begin position="489"/>
        <end position="649"/>
    </location>
</feature>
<dbReference type="Proteomes" id="UP000002457">
    <property type="component" value="Chromosome"/>
</dbReference>
<dbReference type="GO" id="GO:0030145">
    <property type="term" value="F:manganese ion binding"/>
    <property type="evidence" value="ECO:0007669"/>
    <property type="project" value="UniProtKB-UniRule"/>
</dbReference>
<dbReference type="InterPro" id="IPR013783">
    <property type="entry name" value="Ig-like_fold"/>
</dbReference>
<dbReference type="STRING" id="521011.Mpal_1317"/>
<dbReference type="PROSITE" id="PS51794">
    <property type="entry name" value="DAC"/>
    <property type="match status" value="1"/>
</dbReference>
<dbReference type="Gene3D" id="2.60.40.10">
    <property type="entry name" value="Immunoglobulins"/>
    <property type="match status" value="2"/>
</dbReference>
<comment type="function">
    <text evidence="6">Diadenylate cyclase that catalyzes the condensation of 2 ATP molecules into cyclic di-AMP (c-di-AMP). c-di-AMP is a second messenger for intracellular signal transduction involved in the control of important regulatory processes such as osmoregulation.</text>
</comment>
<keyword evidence="12" id="KW-1185">Reference proteome</keyword>
<evidence type="ECO:0000259" key="10">
    <source>
        <dbReference type="PROSITE" id="PS51794"/>
    </source>
</evidence>
<reference evidence="11 12" key="1">
    <citation type="journal article" date="2015" name="Genome Announc.">
        <title>Complete Genome Sequence of Methanosphaerula palustris E1-9CT, a Hydrogenotrophic Methanogen Isolated from a Minerotrophic Fen Peatland.</title>
        <authorList>
            <person name="Cadillo-Quiroz H."/>
            <person name="Browne P."/>
            <person name="Kyrpides N."/>
            <person name="Woyke T."/>
            <person name="Goodwin L."/>
            <person name="Detter C."/>
            <person name="Yavitt J.B."/>
            <person name="Zinder S.H."/>
        </authorList>
    </citation>
    <scope>NUCLEOTIDE SEQUENCE [LARGE SCALE GENOMIC DNA]</scope>
    <source>
        <strain evidence="12">ATCC BAA-1556 / DSM 19958 / E1-9c</strain>
    </source>
</reference>
<evidence type="ECO:0000256" key="2">
    <source>
        <dbReference type="ARBA" id="ARBA00022679"/>
    </source>
</evidence>
<dbReference type="Pfam" id="PF02457">
    <property type="entry name" value="DAC"/>
    <property type="match status" value="1"/>
</dbReference>